<dbReference type="AlphaFoldDB" id="A0A9P9HU09"/>
<protein>
    <recommendedName>
        <fullName evidence="4">Secreted protein</fullName>
    </recommendedName>
</protein>
<evidence type="ECO:0008006" key="4">
    <source>
        <dbReference type="Google" id="ProtNLM"/>
    </source>
</evidence>
<evidence type="ECO:0000313" key="2">
    <source>
        <dbReference type="EMBL" id="KAH7264003.1"/>
    </source>
</evidence>
<dbReference type="EMBL" id="JAGTJS010000007">
    <property type="protein sequence ID" value="KAH7264003.1"/>
    <property type="molecule type" value="Genomic_DNA"/>
</dbReference>
<proteinExistence type="predicted"/>
<organism evidence="2 3">
    <name type="scientific">Fusarium solani</name>
    <name type="common">Filamentous fungus</name>
    <dbReference type="NCBI Taxonomy" id="169388"/>
    <lineage>
        <taxon>Eukaryota</taxon>
        <taxon>Fungi</taxon>
        <taxon>Dikarya</taxon>
        <taxon>Ascomycota</taxon>
        <taxon>Pezizomycotina</taxon>
        <taxon>Sordariomycetes</taxon>
        <taxon>Hypocreomycetidae</taxon>
        <taxon>Hypocreales</taxon>
        <taxon>Nectriaceae</taxon>
        <taxon>Fusarium</taxon>
        <taxon>Fusarium solani species complex</taxon>
    </lineage>
</organism>
<accession>A0A9P9HU09</accession>
<evidence type="ECO:0000256" key="1">
    <source>
        <dbReference type="SAM" id="SignalP"/>
    </source>
</evidence>
<gene>
    <name evidence="2" type="ORF">B0J15DRAFT_259805</name>
</gene>
<evidence type="ECO:0000313" key="3">
    <source>
        <dbReference type="Proteomes" id="UP000736672"/>
    </source>
</evidence>
<keyword evidence="3" id="KW-1185">Reference proteome</keyword>
<dbReference type="Proteomes" id="UP000736672">
    <property type="component" value="Unassembled WGS sequence"/>
</dbReference>
<feature type="signal peptide" evidence="1">
    <location>
        <begin position="1"/>
        <end position="18"/>
    </location>
</feature>
<keyword evidence="1" id="KW-0732">Signal</keyword>
<name>A0A9P9HU09_FUSSL</name>
<feature type="chain" id="PRO_5040506096" description="Secreted protein" evidence="1">
    <location>
        <begin position="19"/>
        <end position="121"/>
    </location>
</feature>
<comment type="caution">
    <text evidence="2">The sequence shown here is derived from an EMBL/GenBank/DDBJ whole genome shotgun (WGS) entry which is preliminary data.</text>
</comment>
<sequence length="121" mass="13457">MCVCACVCVCVRLQVWSGAQQLLAAMSPSVCHSQIFLCSQASRDHRFVIFLLDPTDPSIPTPTFGWEVRVTRGGQTKRAVRGQHEREGLGWILLGARPLLLAAGRQRLAQLGSPLEQWRCR</sequence>
<reference evidence="2" key="1">
    <citation type="journal article" date="2021" name="Nat. Commun.">
        <title>Genetic determinants of endophytism in the Arabidopsis root mycobiome.</title>
        <authorList>
            <person name="Mesny F."/>
            <person name="Miyauchi S."/>
            <person name="Thiergart T."/>
            <person name="Pickel B."/>
            <person name="Atanasova L."/>
            <person name="Karlsson M."/>
            <person name="Huettel B."/>
            <person name="Barry K.W."/>
            <person name="Haridas S."/>
            <person name="Chen C."/>
            <person name="Bauer D."/>
            <person name="Andreopoulos W."/>
            <person name="Pangilinan J."/>
            <person name="LaButti K."/>
            <person name="Riley R."/>
            <person name="Lipzen A."/>
            <person name="Clum A."/>
            <person name="Drula E."/>
            <person name="Henrissat B."/>
            <person name="Kohler A."/>
            <person name="Grigoriev I.V."/>
            <person name="Martin F.M."/>
            <person name="Hacquard S."/>
        </authorList>
    </citation>
    <scope>NUCLEOTIDE SEQUENCE</scope>
    <source>
        <strain evidence="2">FSSC 5 MPI-SDFR-AT-0091</strain>
    </source>
</reference>